<dbReference type="InterPro" id="IPR011650">
    <property type="entry name" value="Peptidase_M20_dimer"/>
</dbReference>
<dbReference type="Pfam" id="PF07687">
    <property type="entry name" value="M20_dimer"/>
    <property type="match status" value="1"/>
</dbReference>
<dbReference type="InterPro" id="IPR017439">
    <property type="entry name" value="Amidohydrolase"/>
</dbReference>
<gene>
    <name evidence="2" type="ORF">JOC58_002712</name>
</gene>
<dbReference type="SUPFAM" id="SSF53187">
    <property type="entry name" value="Zn-dependent exopeptidases"/>
    <property type="match status" value="1"/>
</dbReference>
<dbReference type="PANTHER" id="PTHR30575">
    <property type="entry name" value="PEPTIDASE M20"/>
    <property type="match status" value="1"/>
</dbReference>
<comment type="caution">
    <text evidence="2">The sequence shown here is derived from an EMBL/GenBank/DDBJ whole genome shotgun (WGS) entry which is preliminary data.</text>
</comment>
<dbReference type="NCBIfam" id="TIGR01891">
    <property type="entry name" value="amidohydrolases"/>
    <property type="match status" value="1"/>
</dbReference>
<evidence type="ECO:0000313" key="2">
    <source>
        <dbReference type="EMBL" id="MDR6244815.1"/>
    </source>
</evidence>
<dbReference type="InterPro" id="IPR052030">
    <property type="entry name" value="Peptidase_M20/M20A_hydrolases"/>
</dbReference>
<dbReference type="Pfam" id="PF01546">
    <property type="entry name" value="Peptidase_M20"/>
    <property type="match status" value="1"/>
</dbReference>
<feature type="domain" description="Peptidase M20 dimerisation" evidence="1">
    <location>
        <begin position="219"/>
        <end position="309"/>
    </location>
</feature>
<dbReference type="Gene3D" id="3.40.630.10">
    <property type="entry name" value="Zn peptidases"/>
    <property type="match status" value="2"/>
</dbReference>
<organism evidence="2 3">
    <name type="scientific">Paenibacillus hunanensis</name>
    <dbReference type="NCBI Taxonomy" id="539262"/>
    <lineage>
        <taxon>Bacteria</taxon>
        <taxon>Bacillati</taxon>
        <taxon>Bacillota</taxon>
        <taxon>Bacilli</taxon>
        <taxon>Bacillales</taxon>
        <taxon>Paenibacillaceae</taxon>
        <taxon>Paenibacillus</taxon>
    </lineage>
</organism>
<proteinExistence type="predicted"/>
<dbReference type="RefSeq" id="WP_188774445.1">
    <property type="nucleotide sequence ID" value="NZ_BMMB01000002.1"/>
</dbReference>
<keyword evidence="3" id="KW-1185">Reference proteome</keyword>
<dbReference type="PANTHER" id="PTHR30575:SF3">
    <property type="entry name" value="PEPTIDASE M20 DIMERISATION DOMAIN-CONTAINING PROTEIN"/>
    <property type="match status" value="1"/>
</dbReference>
<dbReference type="InterPro" id="IPR002933">
    <property type="entry name" value="Peptidase_M20"/>
</dbReference>
<evidence type="ECO:0000313" key="3">
    <source>
        <dbReference type="Proteomes" id="UP001185028"/>
    </source>
</evidence>
<protein>
    <submittedName>
        <fullName evidence="2">Aminobenzoyl-glutamate utilization protein A</fullName>
    </submittedName>
</protein>
<reference evidence="2 3" key="1">
    <citation type="submission" date="2023-07" db="EMBL/GenBank/DDBJ databases">
        <title>Genomic Encyclopedia of Type Strains, Phase IV (KMG-IV): sequencing the most valuable type-strain genomes for metagenomic binning, comparative biology and taxonomic classification.</title>
        <authorList>
            <person name="Goeker M."/>
        </authorList>
    </citation>
    <scope>NUCLEOTIDE SEQUENCE [LARGE SCALE GENOMIC DNA]</scope>
    <source>
        <strain evidence="2 3">DSM 22170</strain>
    </source>
</reference>
<dbReference type="PIRSF" id="PIRSF005962">
    <property type="entry name" value="Pept_M20D_amidohydro"/>
    <property type="match status" value="1"/>
</dbReference>
<accession>A0ABU1IZY8</accession>
<sequence>MLDIIEMRRDLHQHPELGFTEFRTASKVVETLQSLGYEVIYGHDAIDGPSRRGLPSEALLEAAYERALAYGANPDIVKAMKGGYTGVVGILRGQQPGPTLAFRFDMDALPIMESTDQEHMPQADGFISQFVGNMHACAHDGHTTIGLGVAEALTKLDVHGTIKLIFQPAEEGVRGAYAMVEKGMLDDVDYLYCAHLGCDVPTGQVHGGTRGYLATTKLAVHFHGVASHAGADPEKGRNALLGAATALLNIHALPRFSSGDTRINVGLLEGGTAANIIAEHARMIVETRSESEETNAELEQRVRRIVEHSAGMHELTYEIEVTGAAIPITCDVELVELANAAAREVEGVHTVPDEYAYSTGSEDASYMIRRVQERGGKATYMIIGASNPAPHHHPRFDIEEDSLRIGVEVFSGIAKRMLSDHAVPVSVLPSAKARVED</sequence>
<dbReference type="InterPro" id="IPR036264">
    <property type="entry name" value="Bact_exopeptidase_dim_dom"/>
</dbReference>
<name>A0ABU1IZY8_9BACL</name>
<dbReference type="SUPFAM" id="SSF55031">
    <property type="entry name" value="Bacterial exopeptidase dimerisation domain"/>
    <property type="match status" value="1"/>
</dbReference>
<evidence type="ECO:0000259" key="1">
    <source>
        <dbReference type="Pfam" id="PF07687"/>
    </source>
</evidence>
<dbReference type="Proteomes" id="UP001185028">
    <property type="component" value="Unassembled WGS sequence"/>
</dbReference>
<dbReference type="EMBL" id="JAVDQH010000010">
    <property type="protein sequence ID" value="MDR6244815.1"/>
    <property type="molecule type" value="Genomic_DNA"/>
</dbReference>